<evidence type="ECO:0000313" key="4">
    <source>
        <dbReference type="Proteomes" id="UP000189462"/>
    </source>
</evidence>
<evidence type="ECO:0000313" key="3">
    <source>
        <dbReference type="EMBL" id="OOG26219.1"/>
    </source>
</evidence>
<evidence type="ECO:0000256" key="2">
    <source>
        <dbReference type="ARBA" id="ARBA00022840"/>
    </source>
</evidence>
<reference evidence="3 4" key="1">
    <citation type="submission" date="2017-02" db="EMBL/GenBank/DDBJ databases">
        <title>Genomic diversity within the haloalkaliphilic genus Thioalkalivibrio.</title>
        <authorList>
            <person name="Ahn A.-C."/>
            <person name="Meier-Kolthoff J."/>
            <person name="Overmars L."/>
            <person name="Richter M."/>
            <person name="Woyke T."/>
            <person name="Sorokin D.Y."/>
            <person name="Muyzer G."/>
        </authorList>
    </citation>
    <scope>NUCLEOTIDE SEQUENCE [LARGE SCALE GENOMIC DNA]</scope>
    <source>
        <strain evidence="3 4">ALJD</strain>
    </source>
</reference>
<dbReference type="SUPFAM" id="SSF52540">
    <property type="entry name" value="P-loop containing nucleoside triphosphate hydrolases"/>
    <property type="match status" value="1"/>
</dbReference>
<dbReference type="PIRSF" id="PIRSF003092">
    <property type="entry name" value="MinD"/>
    <property type="match status" value="1"/>
</dbReference>
<dbReference type="PANTHER" id="PTHR43384:SF4">
    <property type="entry name" value="CELLULOSE BIOSYNTHESIS PROTEIN BCSQ-RELATED"/>
    <property type="match status" value="1"/>
</dbReference>
<dbReference type="EMBL" id="MVBK01000029">
    <property type="protein sequence ID" value="OOG26219.1"/>
    <property type="molecule type" value="Genomic_DNA"/>
</dbReference>
<dbReference type="InterPro" id="IPR033875">
    <property type="entry name" value="FlhG"/>
</dbReference>
<dbReference type="GO" id="GO:0009898">
    <property type="term" value="C:cytoplasmic side of plasma membrane"/>
    <property type="evidence" value="ECO:0007669"/>
    <property type="project" value="TreeGrafter"/>
</dbReference>
<dbReference type="GO" id="GO:0005829">
    <property type="term" value="C:cytosol"/>
    <property type="evidence" value="ECO:0007669"/>
    <property type="project" value="TreeGrafter"/>
</dbReference>
<dbReference type="CDD" id="cd02038">
    <property type="entry name" value="FlhG-like"/>
    <property type="match status" value="1"/>
</dbReference>
<dbReference type="PANTHER" id="PTHR43384">
    <property type="entry name" value="SEPTUM SITE-DETERMINING PROTEIN MIND HOMOLOG, CHLOROPLASTIC-RELATED"/>
    <property type="match status" value="1"/>
</dbReference>
<keyword evidence="1" id="KW-0547">Nucleotide-binding</keyword>
<accession>A0A1V3NM83</accession>
<dbReference type="GO" id="GO:0051782">
    <property type="term" value="P:negative regulation of cell division"/>
    <property type="evidence" value="ECO:0007669"/>
    <property type="project" value="TreeGrafter"/>
</dbReference>
<dbReference type="InterPro" id="IPR025501">
    <property type="entry name" value="MinD_FleN"/>
</dbReference>
<name>A0A1V3NM83_9GAMM</name>
<dbReference type="InterPro" id="IPR050625">
    <property type="entry name" value="ParA/MinD_ATPase"/>
</dbReference>
<dbReference type="Proteomes" id="UP000189462">
    <property type="component" value="Unassembled WGS sequence"/>
</dbReference>
<keyword evidence="2" id="KW-0067">ATP-binding</keyword>
<organism evidence="3 4">
    <name type="scientific">Thioalkalivibrio denitrificans</name>
    <dbReference type="NCBI Taxonomy" id="108003"/>
    <lineage>
        <taxon>Bacteria</taxon>
        <taxon>Pseudomonadati</taxon>
        <taxon>Pseudomonadota</taxon>
        <taxon>Gammaproteobacteria</taxon>
        <taxon>Chromatiales</taxon>
        <taxon>Ectothiorhodospiraceae</taxon>
        <taxon>Thioalkalivibrio</taxon>
    </lineage>
</organism>
<comment type="caution">
    <text evidence="3">The sequence shown here is derived from an EMBL/GenBank/DDBJ whole genome shotgun (WGS) entry which is preliminary data.</text>
</comment>
<dbReference type="AlphaFoldDB" id="A0A1V3NM83"/>
<dbReference type="GO" id="GO:0016887">
    <property type="term" value="F:ATP hydrolysis activity"/>
    <property type="evidence" value="ECO:0007669"/>
    <property type="project" value="TreeGrafter"/>
</dbReference>
<dbReference type="GO" id="GO:0005524">
    <property type="term" value="F:ATP binding"/>
    <property type="evidence" value="ECO:0007669"/>
    <property type="project" value="UniProtKB-KW"/>
</dbReference>
<sequence>MSRSSENSADQAAGLRRMSAPRPVQVIAVTSGKGGVGKTNVSVNLAVALSQAGRRVMLMDADLGLANVDVLLGLQPRANLSHVLQGDLGLEEILVEGPAGISIVPAASGVARMADLAPAEHVGIVRAFSELPQPLDVLVVDTAAGLHDSVVSFCRAVQEVLVVVCDEPASITDAYALIKVLSRDNGISRVRVLANMVRGPEEGRSLFRKLTAVCDRFLDVTLDYAGAVPHDDYLRKAVQRQQAVTIAYPSSPAARAFKDLARKADTWPIPGGSSGRIEFFVERLVGPGSNDRGALSLTD</sequence>
<keyword evidence="4" id="KW-1185">Reference proteome</keyword>
<dbReference type="FunFam" id="3.40.50.300:FF:000158">
    <property type="entry name" value="Site-determining protein"/>
    <property type="match status" value="1"/>
</dbReference>
<dbReference type="Pfam" id="PF10609">
    <property type="entry name" value="ParA"/>
    <property type="match status" value="1"/>
</dbReference>
<gene>
    <name evidence="3" type="ORF">B1C78_05205</name>
</gene>
<dbReference type="Gene3D" id="3.40.50.300">
    <property type="entry name" value="P-loop containing nucleotide triphosphate hydrolases"/>
    <property type="match status" value="1"/>
</dbReference>
<dbReference type="InterPro" id="IPR033756">
    <property type="entry name" value="YlxH/NBP35"/>
</dbReference>
<dbReference type="RefSeq" id="WP_077278095.1">
    <property type="nucleotide sequence ID" value="NZ_MVBK01000029.1"/>
</dbReference>
<evidence type="ECO:0000256" key="1">
    <source>
        <dbReference type="ARBA" id="ARBA00022741"/>
    </source>
</evidence>
<protein>
    <submittedName>
        <fullName evidence="3">Cobyrinic acid a,c-diamide synthase</fullName>
    </submittedName>
</protein>
<proteinExistence type="predicted"/>
<dbReference type="STRING" id="108003.B1C78_05205"/>
<dbReference type="OrthoDB" id="9816297at2"/>
<dbReference type="InterPro" id="IPR027417">
    <property type="entry name" value="P-loop_NTPase"/>
</dbReference>